<dbReference type="OrthoDB" id="2803256at2759"/>
<dbReference type="STRING" id="139825.A0A401GLY2"/>
<comment type="caution">
    <text evidence="2">The sequence shown here is derived from an EMBL/GenBank/DDBJ whole genome shotgun (WGS) entry which is preliminary data.</text>
</comment>
<feature type="domain" description="DUF6589" evidence="1">
    <location>
        <begin position="14"/>
        <end position="263"/>
    </location>
</feature>
<gene>
    <name evidence="2" type="ORF">SCP_0501960</name>
</gene>
<evidence type="ECO:0000313" key="3">
    <source>
        <dbReference type="Proteomes" id="UP000287166"/>
    </source>
</evidence>
<sequence>MAKDIRHSSPTLPSKAPWSLWKVNTLLGRKVISVGWKAKQMAPFHPTCELILRLALPANILDGFRLYCGERSLATWVQNVSNIASVTKVAEKIRNELCSSRRVSQLRAMVPSARDVPLENIILFNRDALMLREFSSAIKHGDVGSVVNVLSYWMLEFHGSGSMPKYADALFHVLLSLKKMDPKLRRAFMMNWLVNLTGHDDGFKEVDLLQEHQNFWAKVIYTARGSNRSWEWLSMIAVSIFTLRDVIKRVQTSYKTPHNGKSHTSLDSHKEVSVLCEYLKEQSLQTFTPRRDQNDQAKAVRDLLLKGVAYANTAWAYTIFRKQSCKVSLKSPPGRGQHDIDAVASAIPMMMADDEKDDEGDMDVKYDLGAPSFKIAARSSLPGL</sequence>
<dbReference type="AlphaFoldDB" id="A0A401GLY2"/>
<dbReference type="GeneID" id="38780066"/>
<keyword evidence="3" id="KW-1185">Reference proteome</keyword>
<dbReference type="RefSeq" id="XP_027614062.1">
    <property type="nucleotide sequence ID" value="XM_027758261.1"/>
</dbReference>
<accession>A0A401GLY2</accession>
<dbReference type="Proteomes" id="UP000287166">
    <property type="component" value="Unassembled WGS sequence"/>
</dbReference>
<proteinExistence type="predicted"/>
<dbReference type="InParanoid" id="A0A401GLY2"/>
<evidence type="ECO:0000259" key="1">
    <source>
        <dbReference type="Pfam" id="PF20231"/>
    </source>
</evidence>
<organism evidence="2 3">
    <name type="scientific">Sparassis crispa</name>
    <dbReference type="NCBI Taxonomy" id="139825"/>
    <lineage>
        <taxon>Eukaryota</taxon>
        <taxon>Fungi</taxon>
        <taxon>Dikarya</taxon>
        <taxon>Basidiomycota</taxon>
        <taxon>Agaricomycotina</taxon>
        <taxon>Agaricomycetes</taxon>
        <taxon>Polyporales</taxon>
        <taxon>Sparassidaceae</taxon>
        <taxon>Sparassis</taxon>
    </lineage>
</organism>
<name>A0A401GLY2_9APHY</name>
<evidence type="ECO:0000313" key="2">
    <source>
        <dbReference type="EMBL" id="GBE83149.1"/>
    </source>
</evidence>
<protein>
    <recommendedName>
        <fullName evidence="1">DUF6589 domain-containing protein</fullName>
    </recommendedName>
</protein>
<dbReference type="Pfam" id="PF20231">
    <property type="entry name" value="DUF6589"/>
    <property type="match status" value="1"/>
</dbReference>
<dbReference type="InterPro" id="IPR046496">
    <property type="entry name" value="DUF6589"/>
</dbReference>
<dbReference type="EMBL" id="BFAD01000005">
    <property type="protein sequence ID" value="GBE83149.1"/>
    <property type="molecule type" value="Genomic_DNA"/>
</dbReference>
<reference evidence="2 3" key="1">
    <citation type="journal article" date="2018" name="Sci. Rep.">
        <title>Genome sequence of the cauliflower mushroom Sparassis crispa (Hanabiratake) and its association with beneficial usage.</title>
        <authorList>
            <person name="Kiyama R."/>
            <person name="Furutani Y."/>
            <person name="Kawaguchi K."/>
            <person name="Nakanishi T."/>
        </authorList>
    </citation>
    <scope>NUCLEOTIDE SEQUENCE [LARGE SCALE GENOMIC DNA]</scope>
</reference>